<comment type="caution">
    <text evidence="2">The sequence shown here is derived from an EMBL/GenBank/DDBJ whole genome shotgun (WGS) entry which is preliminary data.</text>
</comment>
<proteinExistence type="predicted"/>
<dbReference type="SUPFAM" id="SSF141371">
    <property type="entry name" value="PilZ domain-like"/>
    <property type="match status" value="1"/>
</dbReference>
<evidence type="ECO:0000313" key="2">
    <source>
        <dbReference type="EMBL" id="GGD02677.1"/>
    </source>
</evidence>
<dbReference type="EMBL" id="BMFF01000004">
    <property type="protein sequence ID" value="GGD02677.1"/>
    <property type="molecule type" value="Genomic_DNA"/>
</dbReference>
<evidence type="ECO:0000259" key="1">
    <source>
        <dbReference type="Pfam" id="PF07238"/>
    </source>
</evidence>
<organism evidence="2 3">
    <name type="scientific">Halopseudomonas salina</name>
    <dbReference type="NCBI Taxonomy" id="1323744"/>
    <lineage>
        <taxon>Bacteria</taxon>
        <taxon>Pseudomonadati</taxon>
        <taxon>Pseudomonadota</taxon>
        <taxon>Gammaproteobacteria</taxon>
        <taxon>Pseudomonadales</taxon>
        <taxon>Pseudomonadaceae</taxon>
        <taxon>Halopseudomonas</taxon>
    </lineage>
</organism>
<gene>
    <name evidence="2" type="ORF">GCM10007418_22370</name>
</gene>
<dbReference type="Proteomes" id="UP000638188">
    <property type="component" value="Unassembled WGS sequence"/>
</dbReference>
<reference evidence="3" key="1">
    <citation type="journal article" date="2019" name="Int. J. Syst. Evol. Microbiol.">
        <title>The Global Catalogue of Microorganisms (GCM) 10K type strain sequencing project: providing services to taxonomists for standard genome sequencing and annotation.</title>
        <authorList>
            <consortium name="The Broad Institute Genomics Platform"/>
            <consortium name="The Broad Institute Genome Sequencing Center for Infectious Disease"/>
            <person name="Wu L."/>
            <person name="Ma J."/>
        </authorList>
    </citation>
    <scope>NUCLEOTIDE SEQUENCE [LARGE SCALE GENOMIC DNA]</scope>
    <source>
        <strain evidence="3">CGMCC 1.12482</strain>
    </source>
</reference>
<name>A0ABQ1PSQ3_9GAMM</name>
<accession>A0ABQ1PSQ3</accession>
<feature type="domain" description="PilZ" evidence="1">
    <location>
        <begin position="22"/>
        <end position="127"/>
    </location>
</feature>
<sequence length="129" mass="14719">MGQAPRAKTWTITLTIESNMYEKRKLERKTVSTSLEVYDLDTGNHLGRVVDLHAEGLMLLSDRPIDLYKHYALQVSLPMTLNGLTEFFLDAESLWNRESLAGGQYWTGLHFTQLPEASRTCIEKMVASR</sequence>
<dbReference type="Pfam" id="PF07238">
    <property type="entry name" value="PilZ"/>
    <property type="match status" value="1"/>
</dbReference>
<protein>
    <recommendedName>
        <fullName evidence="1">PilZ domain-containing protein</fullName>
    </recommendedName>
</protein>
<keyword evidence="3" id="KW-1185">Reference proteome</keyword>
<dbReference type="InterPro" id="IPR009875">
    <property type="entry name" value="PilZ_domain"/>
</dbReference>
<evidence type="ECO:0000313" key="3">
    <source>
        <dbReference type="Proteomes" id="UP000638188"/>
    </source>
</evidence>